<dbReference type="AlphaFoldDB" id="A0A366B0Z4"/>
<feature type="signal peptide" evidence="1">
    <location>
        <begin position="1"/>
        <end position="18"/>
    </location>
</feature>
<evidence type="ECO:0000256" key="1">
    <source>
        <dbReference type="SAM" id="SignalP"/>
    </source>
</evidence>
<dbReference type="EMBL" id="QNUX01000010">
    <property type="protein sequence ID" value="RBN49834.1"/>
    <property type="molecule type" value="Genomic_DNA"/>
</dbReference>
<comment type="caution">
    <text evidence="2">The sequence shown here is derived from an EMBL/GenBank/DDBJ whole genome shotgun (WGS) entry which is preliminary data.</text>
</comment>
<protein>
    <submittedName>
        <fullName evidence="2">Uncharacterized protein</fullName>
    </submittedName>
</protein>
<dbReference type="OrthoDB" id="1377166at2"/>
<organism evidence="2 3">
    <name type="scientific">Flavobacterium psychrolimnae</name>
    <dbReference type="NCBI Taxonomy" id="249351"/>
    <lineage>
        <taxon>Bacteria</taxon>
        <taxon>Pseudomonadati</taxon>
        <taxon>Bacteroidota</taxon>
        <taxon>Flavobacteriia</taxon>
        <taxon>Flavobacteriales</taxon>
        <taxon>Flavobacteriaceae</taxon>
        <taxon>Flavobacterium</taxon>
    </lineage>
</organism>
<sequence length="156" mass="18590">MKKIICLLLFCISFSTVGQSKESDFFKFYKGGTKYMKPVKYVLFDTTSGDTKKEVANKIYFYMGGETFIFDVKINKMDTCLLDKLKFTVDKSEDLQQKAYQFYKEKKQIEERKMKLKNPILYPVTDFSAYFKIYVLEKTHKNTLLKYEVDWIYSSF</sequence>
<feature type="chain" id="PRO_5016637399" evidence="1">
    <location>
        <begin position="19"/>
        <end position="156"/>
    </location>
</feature>
<evidence type="ECO:0000313" key="2">
    <source>
        <dbReference type="EMBL" id="RBN49834.1"/>
    </source>
</evidence>
<dbReference type="Proteomes" id="UP000253676">
    <property type="component" value="Unassembled WGS sequence"/>
</dbReference>
<dbReference type="RefSeq" id="WP_113636279.1">
    <property type="nucleotide sequence ID" value="NZ_QNUX01000010.1"/>
</dbReference>
<name>A0A366B0Z4_9FLAO</name>
<keyword evidence="3" id="KW-1185">Reference proteome</keyword>
<evidence type="ECO:0000313" key="3">
    <source>
        <dbReference type="Proteomes" id="UP000253676"/>
    </source>
</evidence>
<gene>
    <name evidence="2" type="ORF">DR980_11505</name>
</gene>
<reference evidence="2 3" key="1">
    <citation type="submission" date="2018-07" db="EMBL/GenBank/DDBJ databases">
        <title>Complete genome sequence of Flavobacterium psychrolimnae LMG 22018.</title>
        <authorList>
            <person name="Kim D.-U."/>
        </authorList>
    </citation>
    <scope>NUCLEOTIDE SEQUENCE [LARGE SCALE GENOMIC DNA]</scope>
    <source>
        <strain evidence="2 3">LMG 22018</strain>
    </source>
</reference>
<keyword evidence="1" id="KW-0732">Signal</keyword>
<proteinExistence type="predicted"/>
<accession>A0A366B0Z4</accession>